<organism evidence="3 4">
    <name type="scientific">Jiangella asiatica</name>
    <dbReference type="NCBI Taxonomy" id="2530372"/>
    <lineage>
        <taxon>Bacteria</taxon>
        <taxon>Bacillati</taxon>
        <taxon>Actinomycetota</taxon>
        <taxon>Actinomycetes</taxon>
        <taxon>Jiangellales</taxon>
        <taxon>Jiangellaceae</taxon>
        <taxon>Jiangella</taxon>
    </lineage>
</organism>
<dbReference type="PROSITE" id="PS50943">
    <property type="entry name" value="HTH_CROC1"/>
    <property type="match status" value="1"/>
</dbReference>
<dbReference type="Gene3D" id="1.10.260.40">
    <property type="entry name" value="lambda repressor-like DNA-binding domains"/>
    <property type="match status" value="1"/>
</dbReference>
<protein>
    <submittedName>
        <fullName evidence="3">XRE family transcriptional regulator</fullName>
    </submittedName>
</protein>
<dbReference type="CDD" id="cd00093">
    <property type="entry name" value="HTH_XRE"/>
    <property type="match status" value="1"/>
</dbReference>
<reference evidence="3 4" key="1">
    <citation type="submission" date="2019-03" db="EMBL/GenBank/DDBJ databases">
        <title>Draft genome sequences of novel Actinobacteria.</title>
        <authorList>
            <person name="Sahin N."/>
            <person name="Ay H."/>
            <person name="Saygin H."/>
        </authorList>
    </citation>
    <scope>NUCLEOTIDE SEQUENCE [LARGE SCALE GENOMIC DNA]</scope>
    <source>
        <strain evidence="3 4">5K138</strain>
    </source>
</reference>
<feature type="domain" description="HTH cro/C1-type" evidence="2">
    <location>
        <begin position="36"/>
        <end position="80"/>
    </location>
</feature>
<dbReference type="GO" id="GO:0003677">
    <property type="term" value="F:DNA binding"/>
    <property type="evidence" value="ECO:0007669"/>
    <property type="project" value="InterPro"/>
</dbReference>
<keyword evidence="4" id="KW-1185">Reference proteome</keyword>
<dbReference type="SUPFAM" id="SSF47413">
    <property type="entry name" value="lambda repressor-like DNA-binding domains"/>
    <property type="match status" value="1"/>
</dbReference>
<dbReference type="AlphaFoldDB" id="A0A4R5DHP8"/>
<evidence type="ECO:0000256" key="1">
    <source>
        <dbReference type="SAM" id="MobiDB-lite"/>
    </source>
</evidence>
<accession>A0A4R5DHP8</accession>
<dbReference type="SMART" id="SM00530">
    <property type="entry name" value="HTH_XRE"/>
    <property type="match status" value="1"/>
</dbReference>
<dbReference type="InParanoid" id="A0A4R5DHP8"/>
<gene>
    <name evidence="3" type="ORF">E1269_05935</name>
</gene>
<evidence type="ECO:0000313" key="3">
    <source>
        <dbReference type="EMBL" id="TDE13566.1"/>
    </source>
</evidence>
<comment type="caution">
    <text evidence="3">The sequence shown here is derived from an EMBL/GenBank/DDBJ whole genome shotgun (WGS) entry which is preliminary data.</text>
</comment>
<dbReference type="InterPro" id="IPR010982">
    <property type="entry name" value="Lambda_DNA-bd_dom_sf"/>
</dbReference>
<dbReference type="EMBL" id="SMKZ01000005">
    <property type="protein sequence ID" value="TDE13566.1"/>
    <property type="molecule type" value="Genomic_DNA"/>
</dbReference>
<dbReference type="Proteomes" id="UP000294739">
    <property type="component" value="Unassembled WGS sequence"/>
</dbReference>
<name>A0A4R5DHP8_9ACTN</name>
<dbReference type="InterPro" id="IPR001387">
    <property type="entry name" value="Cro/C1-type_HTH"/>
</dbReference>
<sequence length="100" mass="11298">MIVERVPPSRAYRRSLRRAFGSHLEALRCDPGRFVSQEELALQARLDRTYVGQLENAEKTPSLFTLHLIATALGRPLADLLPDHEPPELSQPPESRLDGR</sequence>
<evidence type="ECO:0000313" key="4">
    <source>
        <dbReference type="Proteomes" id="UP000294739"/>
    </source>
</evidence>
<proteinExistence type="predicted"/>
<dbReference type="OrthoDB" id="9814553at2"/>
<dbReference type="Pfam" id="PF01381">
    <property type="entry name" value="HTH_3"/>
    <property type="match status" value="1"/>
</dbReference>
<evidence type="ECO:0000259" key="2">
    <source>
        <dbReference type="PROSITE" id="PS50943"/>
    </source>
</evidence>
<feature type="region of interest" description="Disordered" evidence="1">
    <location>
        <begin position="79"/>
        <end position="100"/>
    </location>
</feature>